<dbReference type="CDD" id="cd18322">
    <property type="entry name" value="BTB_POZ_SKP1"/>
    <property type="match status" value="1"/>
</dbReference>
<evidence type="ECO:0000259" key="5">
    <source>
        <dbReference type="Pfam" id="PF03931"/>
    </source>
</evidence>
<reference evidence="6" key="1">
    <citation type="submission" date="2023-10" db="EMBL/GenBank/DDBJ databases">
        <title>Genome assembly of Pristionchus species.</title>
        <authorList>
            <person name="Yoshida K."/>
            <person name="Sommer R.J."/>
        </authorList>
    </citation>
    <scope>NUCLEOTIDE SEQUENCE</scope>
    <source>
        <strain evidence="6">RS0144</strain>
    </source>
</reference>
<evidence type="ECO:0000256" key="2">
    <source>
        <dbReference type="ARBA" id="ARBA00022786"/>
    </source>
</evidence>
<dbReference type="FunFam" id="3.30.710.10:FF:000026">
    <property type="entry name" value="E3 ubiquitin ligase complex SCF subunit"/>
    <property type="match status" value="1"/>
</dbReference>
<keyword evidence="7" id="KW-1185">Reference proteome</keyword>
<comment type="function">
    <text evidence="3">Probable essential component of SCF (SKP1-CUL1-F-box protein) E3 ubiquitin-protein ligase complexes, which mediate the ubiquitination and subsequent proteasomal degradation of target proteins. Regulates cell proliferation during embryonic and larval development.</text>
</comment>
<comment type="caution">
    <text evidence="6">The sequence shown here is derived from an EMBL/GenBank/DDBJ whole genome shotgun (WGS) entry which is preliminary data.</text>
</comment>
<proteinExistence type="inferred from homology"/>
<sequence>MPYKSRSRPRDIRSVMALVKLVSSDGKEFPVEPKIARMSTTVAGLLEALNMDDTNEDPEVFAKNPIPLPNVSEGALQRVLDWCYHHKDEPAKVKSTDPKAKPDYTIPEWDIEFFPKEQKELFELLCAAHYLDIRALYDNLCQTVANMLHGKKADEMAKLFNIKCDLTQKEIDDIRKANAWCED</sequence>
<evidence type="ECO:0000259" key="4">
    <source>
        <dbReference type="Pfam" id="PF01466"/>
    </source>
</evidence>
<accession>A0AAV5SND0</accession>
<organism evidence="6 7">
    <name type="scientific">Pristionchus entomophagus</name>
    <dbReference type="NCBI Taxonomy" id="358040"/>
    <lineage>
        <taxon>Eukaryota</taxon>
        <taxon>Metazoa</taxon>
        <taxon>Ecdysozoa</taxon>
        <taxon>Nematoda</taxon>
        <taxon>Chromadorea</taxon>
        <taxon>Rhabditida</taxon>
        <taxon>Rhabditina</taxon>
        <taxon>Diplogasteromorpha</taxon>
        <taxon>Diplogasteroidea</taxon>
        <taxon>Neodiplogasteridae</taxon>
        <taxon>Pristionchus</taxon>
    </lineage>
</organism>
<dbReference type="SUPFAM" id="SSF81382">
    <property type="entry name" value="Skp1 dimerisation domain-like"/>
    <property type="match status" value="1"/>
</dbReference>
<dbReference type="InterPro" id="IPR016073">
    <property type="entry name" value="Skp1_comp_POZ"/>
</dbReference>
<evidence type="ECO:0000313" key="7">
    <source>
        <dbReference type="Proteomes" id="UP001432027"/>
    </source>
</evidence>
<dbReference type="InterPro" id="IPR011333">
    <property type="entry name" value="SKP1/BTB/POZ_sf"/>
</dbReference>
<dbReference type="PANTHER" id="PTHR11165">
    <property type="entry name" value="SKP1"/>
    <property type="match status" value="1"/>
</dbReference>
<dbReference type="GO" id="GO:0006511">
    <property type="term" value="P:ubiquitin-dependent protein catabolic process"/>
    <property type="evidence" value="ECO:0007669"/>
    <property type="project" value="InterPro"/>
</dbReference>
<dbReference type="EMBL" id="BTSX01000001">
    <property type="protein sequence ID" value="GMS81669.1"/>
    <property type="molecule type" value="Genomic_DNA"/>
</dbReference>
<evidence type="ECO:0000256" key="3">
    <source>
        <dbReference type="PIRNR" id="PIRNR028729"/>
    </source>
</evidence>
<dbReference type="Pfam" id="PF03931">
    <property type="entry name" value="Skp1_POZ"/>
    <property type="match status" value="1"/>
</dbReference>
<dbReference type="InterPro" id="IPR016072">
    <property type="entry name" value="Skp1_comp_dimer"/>
</dbReference>
<evidence type="ECO:0000313" key="6">
    <source>
        <dbReference type="EMBL" id="GMS81669.1"/>
    </source>
</evidence>
<comment type="pathway">
    <text evidence="3">Protein modification; protein ubiquitination.</text>
</comment>
<feature type="domain" description="SKP1 component dimerisation" evidence="4">
    <location>
        <begin position="136"/>
        <end position="181"/>
    </location>
</feature>
<dbReference type="Gene3D" id="3.30.710.10">
    <property type="entry name" value="Potassium Channel Kv1.1, Chain A"/>
    <property type="match status" value="1"/>
</dbReference>
<dbReference type="SUPFAM" id="SSF54695">
    <property type="entry name" value="POZ domain"/>
    <property type="match status" value="1"/>
</dbReference>
<dbReference type="InterPro" id="IPR001232">
    <property type="entry name" value="SKP1-like"/>
</dbReference>
<dbReference type="InterPro" id="IPR036296">
    <property type="entry name" value="SKP1-like_dim_sf"/>
</dbReference>
<gene>
    <name evidence="6" type="ORF">PENTCL1PPCAC_3844</name>
</gene>
<feature type="domain" description="SKP1 component POZ" evidence="5">
    <location>
        <begin position="18"/>
        <end position="88"/>
    </location>
</feature>
<name>A0AAV5SND0_9BILA</name>
<dbReference type="PIRSF" id="PIRSF028729">
    <property type="entry name" value="E3_ubiquit_lig_SCF_Skp"/>
    <property type="match status" value="1"/>
</dbReference>
<dbReference type="InterPro" id="IPR016897">
    <property type="entry name" value="SKP1"/>
</dbReference>
<dbReference type="Proteomes" id="UP001432027">
    <property type="component" value="Unassembled WGS sequence"/>
</dbReference>
<protein>
    <recommendedName>
        <fullName evidence="3">Skp1-related protein</fullName>
    </recommendedName>
</protein>
<comment type="similarity">
    <text evidence="1 3">Belongs to the SKP1 family.</text>
</comment>
<evidence type="ECO:0000256" key="1">
    <source>
        <dbReference type="ARBA" id="ARBA00009993"/>
    </source>
</evidence>
<dbReference type="Pfam" id="PF01466">
    <property type="entry name" value="Skp1"/>
    <property type="match status" value="1"/>
</dbReference>
<dbReference type="AlphaFoldDB" id="A0AAV5SND0"/>
<keyword evidence="2 3" id="KW-0833">Ubl conjugation pathway</keyword>
<dbReference type="SMART" id="SM00512">
    <property type="entry name" value="Skp1"/>
    <property type="match status" value="1"/>
</dbReference>